<evidence type="ECO:0000256" key="1">
    <source>
        <dbReference type="ARBA" id="ARBA00004651"/>
    </source>
</evidence>
<accession>A0A916NFQ0</accession>
<dbReference type="InterPro" id="IPR005829">
    <property type="entry name" value="Sugar_transporter_CS"/>
</dbReference>
<comment type="subcellular location">
    <subcellularLocation>
        <location evidence="1">Cell membrane</location>
        <topology evidence="1">Multi-pass membrane protein</topology>
    </subcellularLocation>
</comment>
<sequence>MLSIQIYGTFGFGTNGSVMITCMTSSLPIDATSPHPRRWWILVTVAIAQLMVVLDATVVNIALPSAQSDLGFSDNDRQWVITAYALAFGGLLLLGGRLADVVGRRAMFLVGLFGFAAASALGGAAQTLGFLIGARALQGAFAAMLAPAALSVLTMTFTIPRERSRAFGVYGALTGAGGAIGLLLGGFLTESLNWRWTLFINVFFAIVAAIGGLMLLHGGRAEKRPSLDLLSTGLGGVGLFLLVFGFSRAEPEGWGSPRTWLPLVGSAILLTAFVLRQRLAAARALLPLSVIADRNRGASFIAILANGAGMFGAFLFGTYYLQSMLAYTPLQTGLAFLPQIVVLAVAAQVSTNFLLPRFGPKIIVASGLLIAGIGMVLLAQLDVDSTYVAGGLPGLLVLGLGMGMAMPGSIQTATLGVEADHAGVASAIVSPAQQIGSAVGIAALNTLAASAAAHYVRDHAASNPPAHQTLLEAQMSSYTTAFWWSAAIFLTVAVTTAVVFHPHNKDSRYAAEHGLVASGRA</sequence>
<dbReference type="PROSITE" id="PS00216">
    <property type="entry name" value="SUGAR_TRANSPORT_1"/>
    <property type="match status" value="1"/>
</dbReference>
<name>A0A916NFQ0_9MICO</name>
<evidence type="ECO:0000313" key="9">
    <source>
        <dbReference type="EMBL" id="CAG7602388.1"/>
    </source>
</evidence>
<feature type="transmembrane region" description="Helical" evidence="7">
    <location>
        <begin position="167"/>
        <end position="188"/>
    </location>
</feature>
<keyword evidence="3" id="KW-1003">Cell membrane</keyword>
<dbReference type="PANTHER" id="PTHR42718">
    <property type="entry name" value="MAJOR FACILITATOR SUPERFAMILY MULTIDRUG TRANSPORTER MFSC"/>
    <property type="match status" value="1"/>
</dbReference>
<dbReference type="GO" id="GO:0022857">
    <property type="term" value="F:transmembrane transporter activity"/>
    <property type="evidence" value="ECO:0007669"/>
    <property type="project" value="InterPro"/>
</dbReference>
<dbReference type="Proteomes" id="UP000693892">
    <property type="component" value="Unassembled WGS sequence"/>
</dbReference>
<comment type="caution">
    <text evidence="9">The sequence shown here is derived from an EMBL/GenBank/DDBJ whole genome shotgun (WGS) entry which is preliminary data.</text>
</comment>
<evidence type="ECO:0000256" key="6">
    <source>
        <dbReference type="ARBA" id="ARBA00023136"/>
    </source>
</evidence>
<feature type="transmembrane region" description="Helical" evidence="7">
    <location>
        <begin position="227"/>
        <end position="247"/>
    </location>
</feature>
<dbReference type="AlphaFoldDB" id="A0A916NFQ0"/>
<feature type="domain" description="Major facilitator superfamily (MFS) profile" evidence="8">
    <location>
        <begin position="41"/>
        <end position="505"/>
    </location>
</feature>
<feature type="transmembrane region" description="Helical" evidence="7">
    <location>
        <begin position="333"/>
        <end position="355"/>
    </location>
</feature>
<feature type="transmembrane region" description="Helical" evidence="7">
    <location>
        <begin position="259"/>
        <end position="276"/>
    </location>
</feature>
<feature type="transmembrane region" description="Helical" evidence="7">
    <location>
        <begin position="39"/>
        <end position="59"/>
    </location>
</feature>
<keyword evidence="4 7" id="KW-0812">Transmembrane</keyword>
<feature type="transmembrane region" description="Helical" evidence="7">
    <location>
        <begin position="6"/>
        <end position="27"/>
    </location>
</feature>
<feature type="transmembrane region" description="Helical" evidence="7">
    <location>
        <begin position="79"/>
        <end position="99"/>
    </location>
</feature>
<protein>
    <submittedName>
        <fullName evidence="9">MFS-type transporter EfpA</fullName>
    </submittedName>
</protein>
<dbReference type="EMBL" id="CAJVAP010000005">
    <property type="protein sequence ID" value="CAG7602388.1"/>
    <property type="molecule type" value="Genomic_DNA"/>
</dbReference>
<evidence type="ECO:0000259" key="8">
    <source>
        <dbReference type="PROSITE" id="PS50850"/>
    </source>
</evidence>
<dbReference type="InterPro" id="IPR020846">
    <property type="entry name" value="MFS_dom"/>
</dbReference>
<dbReference type="PANTHER" id="PTHR42718:SF46">
    <property type="entry name" value="BLR6921 PROTEIN"/>
    <property type="match status" value="1"/>
</dbReference>
<keyword evidence="6 7" id="KW-0472">Membrane</keyword>
<evidence type="ECO:0000313" key="10">
    <source>
        <dbReference type="Proteomes" id="UP000693892"/>
    </source>
</evidence>
<dbReference type="InterPro" id="IPR011701">
    <property type="entry name" value="MFS"/>
</dbReference>
<keyword evidence="10" id="KW-1185">Reference proteome</keyword>
<feature type="transmembrane region" description="Helical" evidence="7">
    <location>
        <begin position="297"/>
        <end position="321"/>
    </location>
</feature>
<evidence type="ECO:0000256" key="2">
    <source>
        <dbReference type="ARBA" id="ARBA00022448"/>
    </source>
</evidence>
<evidence type="ECO:0000256" key="7">
    <source>
        <dbReference type="SAM" id="Phobius"/>
    </source>
</evidence>
<keyword evidence="2" id="KW-0813">Transport</keyword>
<feature type="transmembrane region" description="Helical" evidence="7">
    <location>
        <begin position="481"/>
        <end position="500"/>
    </location>
</feature>
<reference evidence="9" key="1">
    <citation type="submission" date="2021-06" db="EMBL/GenBank/DDBJ databases">
        <authorList>
            <person name="Criscuolo A."/>
        </authorList>
    </citation>
    <scope>NUCLEOTIDE SEQUENCE</scope>
    <source>
        <strain evidence="9">CIP111803</strain>
    </source>
</reference>
<organism evidence="9 10">
    <name type="scientific">Leucobacter soli</name>
    <dbReference type="NCBI Taxonomy" id="2812850"/>
    <lineage>
        <taxon>Bacteria</taxon>
        <taxon>Bacillati</taxon>
        <taxon>Actinomycetota</taxon>
        <taxon>Actinomycetes</taxon>
        <taxon>Micrococcales</taxon>
        <taxon>Microbacteriaceae</taxon>
        <taxon>Leucobacter</taxon>
    </lineage>
</organism>
<dbReference type="CDD" id="cd17321">
    <property type="entry name" value="MFS_MMR_MDR_like"/>
    <property type="match status" value="1"/>
</dbReference>
<keyword evidence="5 7" id="KW-1133">Transmembrane helix</keyword>
<proteinExistence type="predicted"/>
<gene>
    <name evidence="9" type="primary">efpA</name>
    <name evidence="9" type="ORF">LEUCIP111803_00552</name>
</gene>
<feature type="transmembrane region" description="Helical" evidence="7">
    <location>
        <begin position="140"/>
        <end position="160"/>
    </location>
</feature>
<dbReference type="Pfam" id="PF07690">
    <property type="entry name" value="MFS_1"/>
    <property type="match status" value="1"/>
</dbReference>
<feature type="transmembrane region" description="Helical" evidence="7">
    <location>
        <begin position="387"/>
        <end position="406"/>
    </location>
</feature>
<feature type="transmembrane region" description="Helical" evidence="7">
    <location>
        <begin position="106"/>
        <end position="134"/>
    </location>
</feature>
<evidence type="ECO:0000256" key="4">
    <source>
        <dbReference type="ARBA" id="ARBA00022692"/>
    </source>
</evidence>
<evidence type="ECO:0000256" key="3">
    <source>
        <dbReference type="ARBA" id="ARBA00022475"/>
    </source>
</evidence>
<dbReference type="GO" id="GO:0005886">
    <property type="term" value="C:plasma membrane"/>
    <property type="evidence" value="ECO:0007669"/>
    <property type="project" value="UniProtKB-SubCell"/>
</dbReference>
<feature type="transmembrane region" description="Helical" evidence="7">
    <location>
        <begin position="194"/>
        <end position="215"/>
    </location>
</feature>
<dbReference type="PROSITE" id="PS50850">
    <property type="entry name" value="MFS"/>
    <property type="match status" value="1"/>
</dbReference>
<evidence type="ECO:0000256" key="5">
    <source>
        <dbReference type="ARBA" id="ARBA00022989"/>
    </source>
</evidence>
<feature type="transmembrane region" description="Helical" evidence="7">
    <location>
        <begin position="362"/>
        <end position="381"/>
    </location>
</feature>